<dbReference type="GO" id="GO:0004803">
    <property type="term" value="F:transposase activity"/>
    <property type="evidence" value="ECO:0007669"/>
    <property type="project" value="InterPro"/>
</dbReference>
<feature type="domain" description="Transposase IS4-like" evidence="1">
    <location>
        <begin position="90"/>
        <end position="245"/>
    </location>
</feature>
<dbReference type="PANTHER" id="PTHR30007">
    <property type="entry name" value="PHP DOMAIN PROTEIN"/>
    <property type="match status" value="1"/>
</dbReference>
<dbReference type="OrthoDB" id="9798237at2"/>
<dbReference type="GO" id="GO:0003677">
    <property type="term" value="F:DNA binding"/>
    <property type="evidence" value="ECO:0007669"/>
    <property type="project" value="InterPro"/>
</dbReference>
<evidence type="ECO:0000313" key="3">
    <source>
        <dbReference type="EMBL" id="TPW27726.1"/>
    </source>
</evidence>
<reference evidence="3 4" key="1">
    <citation type="submission" date="2019-06" db="EMBL/GenBank/DDBJ databases">
        <authorList>
            <person name="Li M."/>
        </authorList>
    </citation>
    <scope>NUCLEOTIDE SEQUENCE [LARGE SCALE GENOMIC DNA]</scope>
    <source>
        <strain evidence="3 4">BGMRC6574</strain>
    </source>
</reference>
<comment type="caution">
    <text evidence="3">The sequence shown here is derived from an EMBL/GenBank/DDBJ whole genome shotgun (WGS) entry which is preliminary data.</text>
</comment>
<protein>
    <submittedName>
        <fullName evidence="3">IS5 family transposase</fullName>
    </submittedName>
</protein>
<feature type="domain" description="Insertion element IS402-like" evidence="2">
    <location>
        <begin position="8"/>
        <end position="79"/>
    </location>
</feature>
<evidence type="ECO:0000313" key="4">
    <source>
        <dbReference type="Proteomes" id="UP000320314"/>
    </source>
</evidence>
<sequence>MMEDAFWLTEEQFAELAPLLPNDTRGVARVDDRRVISGIVHVLKSGCRWKDAPACYGPRKTLYNRFVRWAAKGVWDDVFLRLAESGGPPAALMIDATIVKAHLSAAGGKGGPHRQAIGRSRCGRSTKIHLAVDEKGRPRRLIVKPGHQGDAPVAGDLVSGFTPVLCLADTAYDSNAFRATLIANGTKPVIPNNPTRKHHHPFDRPAYRLRNVVERTICRLKDWRRIATRYDKLARNFHAAVIIASIVSYWL</sequence>
<dbReference type="NCBIfam" id="NF033580">
    <property type="entry name" value="transpos_IS5_3"/>
    <property type="match status" value="1"/>
</dbReference>
<dbReference type="GO" id="GO:0006313">
    <property type="term" value="P:DNA transposition"/>
    <property type="evidence" value="ECO:0007669"/>
    <property type="project" value="InterPro"/>
</dbReference>
<name>A0A506U2Z4_9HYPH</name>
<evidence type="ECO:0000259" key="2">
    <source>
        <dbReference type="Pfam" id="PF13340"/>
    </source>
</evidence>
<gene>
    <name evidence="3" type="ORF">FJU11_10835</name>
</gene>
<keyword evidence="4" id="KW-1185">Reference proteome</keyword>
<evidence type="ECO:0000259" key="1">
    <source>
        <dbReference type="Pfam" id="PF01609"/>
    </source>
</evidence>
<organism evidence="3 4">
    <name type="scientific">Pararhizobium mangrovi</name>
    <dbReference type="NCBI Taxonomy" id="2590452"/>
    <lineage>
        <taxon>Bacteria</taxon>
        <taxon>Pseudomonadati</taxon>
        <taxon>Pseudomonadota</taxon>
        <taxon>Alphaproteobacteria</taxon>
        <taxon>Hyphomicrobiales</taxon>
        <taxon>Rhizobiaceae</taxon>
        <taxon>Rhizobium/Agrobacterium group</taxon>
        <taxon>Pararhizobium</taxon>
    </lineage>
</organism>
<accession>A0A506U2Z4</accession>
<dbReference type="Proteomes" id="UP000320314">
    <property type="component" value="Unassembled WGS sequence"/>
</dbReference>
<proteinExistence type="predicted"/>
<dbReference type="Pfam" id="PF13340">
    <property type="entry name" value="DUF4096"/>
    <property type="match status" value="1"/>
</dbReference>
<dbReference type="AlphaFoldDB" id="A0A506U2Z4"/>
<dbReference type="EMBL" id="VHLH01000019">
    <property type="protein sequence ID" value="TPW27726.1"/>
    <property type="molecule type" value="Genomic_DNA"/>
</dbReference>
<dbReference type="Pfam" id="PF01609">
    <property type="entry name" value="DDE_Tnp_1"/>
    <property type="match status" value="1"/>
</dbReference>
<dbReference type="InterPro" id="IPR025161">
    <property type="entry name" value="IS402-like_dom"/>
</dbReference>
<dbReference type="PANTHER" id="PTHR30007:SF1">
    <property type="entry name" value="BLR1914 PROTEIN"/>
    <property type="match status" value="1"/>
</dbReference>
<dbReference type="InterPro" id="IPR002559">
    <property type="entry name" value="Transposase_11"/>
</dbReference>